<dbReference type="GO" id="GO:0071978">
    <property type="term" value="P:bacterial-type flagellum-dependent swarming motility"/>
    <property type="evidence" value="ECO:0007669"/>
    <property type="project" value="TreeGrafter"/>
</dbReference>
<dbReference type="PANTHER" id="PTHR30435:SF19">
    <property type="entry name" value="FLAGELLAR BASAL-BODY ROD PROTEIN FLGG"/>
    <property type="match status" value="1"/>
</dbReference>
<feature type="domain" description="Flagellar hook protein FlgE/F/G-like D1" evidence="11">
    <location>
        <begin position="96"/>
        <end position="159"/>
    </location>
</feature>
<dbReference type="InterPro" id="IPR037925">
    <property type="entry name" value="FlgE/F/G-like"/>
</dbReference>
<comment type="subcellular location">
    <subcellularLocation>
        <location evidence="1 8">Bacterial flagellum basal body</location>
    </subcellularLocation>
</comment>
<dbReference type="Pfam" id="PF22692">
    <property type="entry name" value="LlgE_F_G_D1"/>
    <property type="match status" value="1"/>
</dbReference>
<accession>A0A285NH20</accession>
<name>A0A285NH20_9HYPH</name>
<keyword evidence="12" id="KW-0282">Flagellum</keyword>
<evidence type="ECO:0000256" key="1">
    <source>
        <dbReference type="ARBA" id="ARBA00004117"/>
    </source>
</evidence>
<dbReference type="PROSITE" id="PS00588">
    <property type="entry name" value="FLAGELLA_BB_ROD"/>
    <property type="match status" value="1"/>
</dbReference>
<evidence type="ECO:0000256" key="3">
    <source>
        <dbReference type="ARBA" id="ARBA00017948"/>
    </source>
</evidence>
<dbReference type="EMBL" id="OBEL01000001">
    <property type="protein sequence ID" value="SNZ08812.1"/>
    <property type="molecule type" value="Genomic_DNA"/>
</dbReference>
<evidence type="ECO:0000259" key="11">
    <source>
        <dbReference type="Pfam" id="PF22692"/>
    </source>
</evidence>
<evidence type="ECO:0000259" key="9">
    <source>
        <dbReference type="Pfam" id="PF00460"/>
    </source>
</evidence>
<dbReference type="SUPFAM" id="SSF117143">
    <property type="entry name" value="Flagellar hook protein flgE"/>
    <property type="match status" value="1"/>
</dbReference>
<evidence type="ECO:0000259" key="10">
    <source>
        <dbReference type="Pfam" id="PF06429"/>
    </source>
</evidence>
<evidence type="ECO:0000313" key="13">
    <source>
        <dbReference type="Proteomes" id="UP000219439"/>
    </source>
</evidence>
<evidence type="ECO:0000256" key="5">
    <source>
        <dbReference type="ARBA" id="ARBA00025933"/>
    </source>
</evidence>
<dbReference type="NCBIfam" id="TIGR03506">
    <property type="entry name" value="FlgEFG_subfam"/>
    <property type="match status" value="2"/>
</dbReference>
<feature type="domain" description="Flagellar basal-body/hook protein C-terminal" evidence="10">
    <location>
        <begin position="216"/>
        <end position="260"/>
    </location>
</feature>
<keyword evidence="4 8" id="KW-0975">Bacterial flagellum</keyword>
<keyword evidence="12" id="KW-0966">Cell projection</keyword>
<dbReference type="InterPro" id="IPR010930">
    <property type="entry name" value="Flg_bb/hook_C_dom"/>
</dbReference>
<evidence type="ECO:0000313" key="12">
    <source>
        <dbReference type="EMBL" id="SNZ08812.1"/>
    </source>
</evidence>
<dbReference type="OrthoDB" id="9804559at2"/>
<dbReference type="GO" id="GO:0009426">
    <property type="term" value="C:bacterial-type flagellum basal body, distal rod"/>
    <property type="evidence" value="ECO:0007669"/>
    <property type="project" value="UniProtKB-UniRule"/>
</dbReference>
<dbReference type="RefSeq" id="WP_097152937.1">
    <property type="nucleotide sequence ID" value="NZ_OBEL01000001.1"/>
</dbReference>
<dbReference type="InterPro" id="IPR012834">
    <property type="entry name" value="FlgG_G_neg"/>
</dbReference>
<reference evidence="12 13" key="1">
    <citation type="submission" date="2017-09" db="EMBL/GenBank/DDBJ databases">
        <authorList>
            <person name="Ehlers B."/>
            <person name="Leendertz F.H."/>
        </authorList>
    </citation>
    <scope>NUCLEOTIDE SEQUENCE [LARGE SCALE GENOMIC DNA]</scope>
    <source>
        <strain evidence="12 13">DSM 18289</strain>
    </source>
</reference>
<organism evidence="12 13">
    <name type="scientific">Cohaesibacter gelatinilyticus</name>
    <dbReference type="NCBI Taxonomy" id="372072"/>
    <lineage>
        <taxon>Bacteria</taxon>
        <taxon>Pseudomonadati</taxon>
        <taxon>Pseudomonadota</taxon>
        <taxon>Alphaproteobacteria</taxon>
        <taxon>Hyphomicrobiales</taxon>
        <taxon>Cohaesibacteraceae</taxon>
    </lineage>
</organism>
<dbReference type="Proteomes" id="UP000219439">
    <property type="component" value="Unassembled WGS sequence"/>
</dbReference>
<comment type="subunit">
    <text evidence="5 8">The basal body constitutes a major portion of the flagellar organelle and consists of four rings (L,P,S, and M) mounted on a central rod. The rod consists of about 26 subunits of FlgG in the distal portion, and FlgB, FlgC and FlgF are thought to build up the proximal portion of the rod with about 6 subunits each.</text>
</comment>
<dbReference type="InterPro" id="IPR020013">
    <property type="entry name" value="Flagellar_FlgE/F/G"/>
</dbReference>
<gene>
    <name evidence="12" type="ORF">SAMN06265368_1826</name>
</gene>
<dbReference type="NCBIfam" id="TIGR02488">
    <property type="entry name" value="flgG_G_neg"/>
    <property type="match status" value="1"/>
</dbReference>
<dbReference type="AlphaFoldDB" id="A0A285NH20"/>
<comment type="similarity">
    <text evidence="2 8">Belongs to the flagella basal body rod proteins family.</text>
</comment>
<dbReference type="InterPro" id="IPR019776">
    <property type="entry name" value="Flagellar_basal_body_rod_CS"/>
</dbReference>
<dbReference type="Pfam" id="PF00460">
    <property type="entry name" value="Flg_bb_rod"/>
    <property type="match status" value="1"/>
</dbReference>
<evidence type="ECO:0000256" key="8">
    <source>
        <dbReference type="RuleBase" id="RU362116"/>
    </source>
</evidence>
<dbReference type="InterPro" id="IPR001444">
    <property type="entry name" value="Flag_bb_rod_N"/>
</dbReference>
<protein>
    <recommendedName>
        <fullName evidence="3 7">Flagellar basal-body rod protein FlgG</fullName>
    </recommendedName>
    <alternativeName>
        <fullName evidence="6 8">Distal rod protein</fullName>
    </alternativeName>
</protein>
<keyword evidence="12" id="KW-0969">Cilium</keyword>
<evidence type="ECO:0000256" key="7">
    <source>
        <dbReference type="NCBIfam" id="TIGR02488"/>
    </source>
</evidence>
<evidence type="ECO:0000256" key="6">
    <source>
        <dbReference type="ARBA" id="ARBA00032912"/>
    </source>
</evidence>
<keyword evidence="13" id="KW-1185">Reference proteome</keyword>
<evidence type="ECO:0000256" key="4">
    <source>
        <dbReference type="ARBA" id="ARBA00023143"/>
    </source>
</evidence>
<sequence length="261" mass="27849">MRALYIASTGMLAQERNVEVISNNVANMRTTGFKRQRAEFQDLLYQDLRRSGSTTSTAGTAAPVGIQIGSGVRLAATARVMSQGSVENTGKELDIAIRGEGFFQIQTPDGRTAYTRDGSFEINAQGQLVTVEGYQVVPGITFPQNAKNISINQEGEIQVQVGNATGQTILGQLTLARFVNKAGLEANGDNLFLETAASGPAQVSTPGSPGYGTMLQNHLEMANVNSVAEISDLIAAQRAYEMNSRIIKAADEMLSATSNLR</sequence>
<dbReference type="Pfam" id="PF06429">
    <property type="entry name" value="Flg_bbr_C"/>
    <property type="match status" value="1"/>
</dbReference>
<dbReference type="InterPro" id="IPR053967">
    <property type="entry name" value="LlgE_F_G-like_D1"/>
</dbReference>
<evidence type="ECO:0000256" key="2">
    <source>
        <dbReference type="ARBA" id="ARBA00009677"/>
    </source>
</evidence>
<dbReference type="PANTHER" id="PTHR30435">
    <property type="entry name" value="FLAGELLAR PROTEIN"/>
    <property type="match status" value="1"/>
</dbReference>
<proteinExistence type="inferred from homology"/>
<feature type="domain" description="Flagellar basal body rod protein N-terminal" evidence="9">
    <location>
        <begin position="4"/>
        <end position="34"/>
    </location>
</feature>